<keyword evidence="8" id="KW-0812">Transmembrane</keyword>
<dbReference type="Gene3D" id="1.10.287.950">
    <property type="entry name" value="Methyl-accepting chemotaxis protein"/>
    <property type="match status" value="1"/>
</dbReference>
<dbReference type="SMART" id="SM00283">
    <property type="entry name" value="MA"/>
    <property type="match status" value="1"/>
</dbReference>
<keyword evidence="12" id="KW-1185">Reference proteome</keyword>
<name>A0A161P9L8_9BACI</name>
<dbReference type="Pfam" id="PF00672">
    <property type="entry name" value="HAMP"/>
    <property type="match status" value="1"/>
</dbReference>
<dbReference type="EMBL" id="LTAO01000034">
    <property type="protein sequence ID" value="KYG28264.1"/>
    <property type="molecule type" value="Genomic_DNA"/>
</dbReference>
<dbReference type="GO" id="GO:0006935">
    <property type="term" value="P:chemotaxis"/>
    <property type="evidence" value="ECO:0007669"/>
    <property type="project" value="InterPro"/>
</dbReference>
<dbReference type="PANTHER" id="PTHR32089">
    <property type="entry name" value="METHYL-ACCEPTING CHEMOTAXIS PROTEIN MCPB"/>
    <property type="match status" value="1"/>
</dbReference>
<organism evidence="11 12">
    <name type="scientific">Alkalihalobacillus trypoxylicola</name>
    <dbReference type="NCBI Taxonomy" id="519424"/>
    <lineage>
        <taxon>Bacteria</taxon>
        <taxon>Bacillati</taxon>
        <taxon>Bacillota</taxon>
        <taxon>Bacilli</taxon>
        <taxon>Bacillales</taxon>
        <taxon>Bacillaceae</taxon>
        <taxon>Alkalihalobacillus</taxon>
    </lineage>
</organism>
<evidence type="ECO:0000256" key="4">
    <source>
        <dbReference type="ARBA" id="ARBA00023224"/>
    </source>
</evidence>
<feature type="transmembrane region" description="Helical" evidence="8">
    <location>
        <begin position="180"/>
        <end position="203"/>
    </location>
</feature>
<dbReference type="PRINTS" id="PR00260">
    <property type="entry name" value="CHEMTRNSDUCR"/>
</dbReference>
<dbReference type="Pfam" id="PF00015">
    <property type="entry name" value="MCPsignal"/>
    <property type="match status" value="1"/>
</dbReference>
<reference evidence="11" key="1">
    <citation type="submission" date="2016-02" db="EMBL/GenBank/DDBJ databases">
        <title>Genome sequence of Bacillus trypoxylicola KCTC 13244(T).</title>
        <authorList>
            <person name="Jeong H."/>
            <person name="Park S.-H."/>
            <person name="Choi S.-K."/>
        </authorList>
    </citation>
    <scope>NUCLEOTIDE SEQUENCE [LARGE SCALE GENOMIC DNA]</scope>
    <source>
        <strain evidence="11">KCTC 13244</strain>
    </source>
</reference>
<dbReference type="CDD" id="cd06225">
    <property type="entry name" value="HAMP"/>
    <property type="match status" value="1"/>
</dbReference>
<gene>
    <name evidence="11" type="ORF">AZF04_10220</name>
</gene>
<evidence type="ECO:0000256" key="6">
    <source>
        <dbReference type="PROSITE-ProRule" id="PRU00284"/>
    </source>
</evidence>
<evidence type="ECO:0000259" key="10">
    <source>
        <dbReference type="PROSITE" id="PS50885"/>
    </source>
</evidence>
<dbReference type="InterPro" id="IPR004089">
    <property type="entry name" value="MCPsignal_dom"/>
</dbReference>
<keyword evidence="4 6" id="KW-0807">Transducer</keyword>
<dbReference type="GO" id="GO:0005886">
    <property type="term" value="C:plasma membrane"/>
    <property type="evidence" value="ECO:0007669"/>
    <property type="project" value="UniProtKB-SubCell"/>
</dbReference>
<dbReference type="GO" id="GO:0004888">
    <property type="term" value="F:transmembrane signaling receptor activity"/>
    <property type="evidence" value="ECO:0007669"/>
    <property type="project" value="InterPro"/>
</dbReference>
<sequence>MKSIRFKLLSVFGVMVGLFLALSIYIIFTLTQSNENMNTMKDQNFQMLLMKEDMSYHVTNRLALVRAYMLVGEEQTLERLEQANEAIANISERLLAMSEDQDLQTAIDKADQWMDIVYNEVFPLYRNGDTELAISVLSQTATPLAREIRTEFQILSENERSDMVSTLDMNYQVIDQLQTIVIIAVILTTIILIILILLLSAAITKPLKQLVKEADLISNSDLSSDDITIKTKDELAILGKSFNKMKHSLRGLIGQTMNVSENVASSSQQLSASSEETSAATNQIAEIVQSLSLNAEQSSTLSNQSLESSKEMVLSVQHITTATHSVESSSHEMENRSAQGREIIAKAIKQMNHIDQTVGITSESMKELEQQASKIGSILEIITSISEQTNLLSLNAAIEAARAGESGKGFAVVANEVRHLAEQSQQSVTDIDQLLSSIQEKTKKAAIEMQSGQEEVTKGTYMIQEVDQSFRDISSSITQVNQEIQTVTTSADKIATQTETLQEQLAMLEQSAKSTLEETETAVANTQEQLSAMEEVAASAQVLSELAVDLNEEISQFTLTKK</sequence>
<dbReference type="RefSeq" id="WP_061949686.1">
    <property type="nucleotide sequence ID" value="NZ_LTAO01000034.1"/>
</dbReference>
<dbReference type="AlphaFoldDB" id="A0A161P9L8"/>
<keyword evidence="2" id="KW-1003">Cell membrane</keyword>
<dbReference type="Proteomes" id="UP000075806">
    <property type="component" value="Unassembled WGS sequence"/>
</dbReference>
<evidence type="ECO:0000313" key="11">
    <source>
        <dbReference type="EMBL" id="KYG28264.1"/>
    </source>
</evidence>
<feature type="coiled-coil region" evidence="7">
    <location>
        <begin position="491"/>
        <end position="536"/>
    </location>
</feature>
<dbReference type="CDD" id="cd11386">
    <property type="entry name" value="MCP_signal"/>
    <property type="match status" value="1"/>
</dbReference>
<feature type="transmembrane region" description="Helical" evidence="8">
    <location>
        <begin position="7"/>
        <end position="28"/>
    </location>
</feature>
<proteinExistence type="inferred from homology"/>
<dbReference type="PANTHER" id="PTHR32089:SF112">
    <property type="entry name" value="LYSOZYME-LIKE PROTEIN-RELATED"/>
    <property type="match status" value="1"/>
</dbReference>
<dbReference type="OrthoDB" id="107771at2"/>
<dbReference type="STRING" id="519424.AZF04_10220"/>
<dbReference type="PROSITE" id="PS50111">
    <property type="entry name" value="CHEMOTAXIS_TRANSDUC_2"/>
    <property type="match status" value="1"/>
</dbReference>
<evidence type="ECO:0000256" key="5">
    <source>
        <dbReference type="ARBA" id="ARBA00029447"/>
    </source>
</evidence>
<keyword evidence="7" id="KW-0175">Coiled coil</keyword>
<dbReference type="SUPFAM" id="SSF58104">
    <property type="entry name" value="Methyl-accepting chemotaxis protein (MCP) signaling domain"/>
    <property type="match status" value="1"/>
</dbReference>
<feature type="domain" description="HAMP" evidence="10">
    <location>
        <begin position="201"/>
        <end position="254"/>
    </location>
</feature>
<dbReference type="InterPro" id="IPR003660">
    <property type="entry name" value="HAMP_dom"/>
</dbReference>
<feature type="domain" description="Methyl-accepting transducer" evidence="9">
    <location>
        <begin position="273"/>
        <end position="509"/>
    </location>
</feature>
<accession>A0A161P9L8</accession>
<dbReference type="InterPro" id="IPR004090">
    <property type="entry name" value="Chemotax_Me-accpt_rcpt"/>
</dbReference>
<dbReference type="PROSITE" id="PS50885">
    <property type="entry name" value="HAMP"/>
    <property type="match status" value="1"/>
</dbReference>
<dbReference type="Gene3D" id="6.10.340.10">
    <property type="match status" value="1"/>
</dbReference>
<evidence type="ECO:0000256" key="3">
    <source>
        <dbReference type="ARBA" id="ARBA00023136"/>
    </source>
</evidence>
<evidence type="ECO:0000313" key="12">
    <source>
        <dbReference type="Proteomes" id="UP000075806"/>
    </source>
</evidence>
<evidence type="ECO:0000256" key="2">
    <source>
        <dbReference type="ARBA" id="ARBA00022475"/>
    </source>
</evidence>
<keyword evidence="8" id="KW-1133">Transmembrane helix</keyword>
<evidence type="ECO:0000259" key="9">
    <source>
        <dbReference type="PROSITE" id="PS50111"/>
    </source>
</evidence>
<keyword evidence="3 8" id="KW-0472">Membrane</keyword>
<dbReference type="GO" id="GO:0007165">
    <property type="term" value="P:signal transduction"/>
    <property type="evidence" value="ECO:0007669"/>
    <property type="project" value="UniProtKB-KW"/>
</dbReference>
<comment type="caution">
    <text evidence="11">The sequence shown here is derived from an EMBL/GenBank/DDBJ whole genome shotgun (WGS) entry which is preliminary data.</text>
</comment>
<dbReference type="SMART" id="SM00304">
    <property type="entry name" value="HAMP"/>
    <property type="match status" value="1"/>
</dbReference>
<comment type="subcellular location">
    <subcellularLocation>
        <location evidence="1">Cell membrane</location>
    </subcellularLocation>
</comment>
<evidence type="ECO:0000256" key="8">
    <source>
        <dbReference type="SAM" id="Phobius"/>
    </source>
</evidence>
<evidence type="ECO:0000256" key="1">
    <source>
        <dbReference type="ARBA" id="ARBA00004236"/>
    </source>
</evidence>
<protein>
    <recommendedName>
        <fullName evidence="13">Chemotaxis protein</fullName>
    </recommendedName>
</protein>
<comment type="similarity">
    <text evidence="5">Belongs to the methyl-accepting chemotaxis (MCP) protein family.</text>
</comment>
<evidence type="ECO:0000256" key="7">
    <source>
        <dbReference type="SAM" id="Coils"/>
    </source>
</evidence>
<feature type="coiled-coil region" evidence="7">
    <location>
        <begin position="70"/>
        <end position="100"/>
    </location>
</feature>
<evidence type="ECO:0008006" key="13">
    <source>
        <dbReference type="Google" id="ProtNLM"/>
    </source>
</evidence>